<dbReference type="EMBL" id="SPUH01000001">
    <property type="protein sequence ID" value="TKS54857.1"/>
    <property type="molecule type" value="Genomic_DNA"/>
</dbReference>
<feature type="chain" id="PRO_5021403727" evidence="6">
    <location>
        <begin position="20"/>
        <end position="271"/>
    </location>
</feature>
<organism evidence="7 8">
    <name type="scientific">Luteimonas yindakuii</name>
    <dbReference type="NCBI Taxonomy" id="2565782"/>
    <lineage>
        <taxon>Bacteria</taxon>
        <taxon>Pseudomonadati</taxon>
        <taxon>Pseudomonadota</taxon>
        <taxon>Gammaproteobacteria</taxon>
        <taxon>Lysobacterales</taxon>
        <taxon>Lysobacteraceae</taxon>
        <taxon>Luteimonas</taxon>
    </lineage>
</organism>
<evidence type="ECO:0000313" key="7">
    <source>
        <dbReference type="EMBL" id="TKS54857.1"/>
    </source>
</evidence>
<evidence type="ECO:0000256" key="2">
    <source>
        <dbReference type="ARBA" id="ARBA00005722"/>
    </source>
</evidence>
<dbReference type="InterPro" id="IPR010583">
    <property type="entry name" value="MipA"/>
</dbReference>
<evidence type="ECO:0000256" key="4">
    <source>
        <dbReference type="ARBA" id="ARBA00023136"/>
    </source>
</evidence>
<dbReference type="PANTHER" id="PTHR38776:SF1">
    <property type="entry name" value="MLTA-INTERACTING PROTEIN-RELATED"/>
    <property type="match status" value="1"/>
</dbReference>
<evidence type="ECO:0000313" key="8">
    <source>
        <dbReference type="Proteomes" id="UP000298681"/>
    </source>
</evidence>
<dbReference type="Proteomes" id="UP000298681">
    <property type="component" value="Unassembled WGS sequence"/>
</dbReference>
<evidence type="ECO:0000256" key="1">
    <source>
        <dbReference type="ARBA" id="ARBA00004442"/>
    </source>
</evidence>
<keyword evidence="3 6" id="KW-0732">Signal</keyword>
<reference evidence="7 8" key="1">
    <citation type="submission" date="2019-01" db="EMBL/GenBank/DDBJ databases">
        <authorList>
            <person name="Zhang S."/>
        </authorList>
    </citation>
    <scope>NUCLEOTIDE SEQUENCE [LARGE SCALE GENOMIC DNA]</scope>
    <source>
        <strain evidence="7 8">1626</strain>
    </source>
</reference>
<dbReference type="Pfam" id="PF06629">
    <property type="entry name" value="MipA"/>
    <property type="match status" value="1"/>
</dbReference>
<gene>
    <name evidence="7" type="ORF">E4582_08860</name>
</gene>
<dbReference type="RefSeq" id="WP_134674214.1">
    <property type="nucleotide sequence ID" value="NZ_SPUH01000001.1"/>
</dbReference>
<dbReference type="PANTHER" id="PTHR38776">
    <property type="entry name" value="MLTA-INTERACTING PROTEIN-RELATED"/>
    <property type="match status" value="1"/>
</dbReference>
<dbReference type="AlphaFoldDB" id="A0A4Z1RJF9"/>
<keyword evidence="8" id="KW-1185">Reference proteome</keyword>
<evidence type="ECO:0000256" key="6">
    <source>
        <dbReference type="SAM" id="SignalP"/>
    </source>
</evidence>
<name>A0A4Z1RJF9_9GAMM</name>
<comment type="caution">
    <text evidence="7">The sequence shown here is derived from an EMBL/GenBank/DDBJ whole genome shotgun (WGS) entry which is preliminary data.</text>
</comment>
<sequence length="271" mass="29263">MIKLLLPVLLSAIAFDAAAQAPAAGPSERSPWGIGVAAAVSDSPYAGEGTRVIPIPLLSYEGERFYFRGVTAGWRFVDTATFEFSALAKARFDGFDVDDDLDRGQLARNGIDADLLEDRKRGLDVGVGMEWSGRAGELQLELLTDATDRSGGQEASLQYGYPLRVGGGVLTPIVGATWWSGDMADYYYGTLREEVARGVADYRPGAVTTPHAGVSFFRPLGRTWSLVGSLRYSQLPDAITDSPLVDPGTDGSASMFIGVSRGFTPWWLRRR</sequence>
<comment type="similarity">
    <text evidence="2">Belongs to the MipA/OmpV family.</text>
</comment>
<accession>A0A4Z1RJF9</accession>
<keyword evidence="5" id="KW-0998">Cell outer membrane</keyword>
<evidence type="ECO:0000256" key="3">
    <source>
        <dbReference type="ARBA" id="ARBA00022729"/>
    </source>
</evidence>
<protein>
    <submittedName>
        <fullName evidence="7">MipA/OmpV family protein</fullName>
    </submittedName>
</protein>
<keyword evidence="4" id="KW-0472">Membrane</keyword>
<proteinExistence type="inferred from homology"/>
<comment type="subcellular location">
    <subcellularLocation>
        <location evidence="1">Cell outer membrane</location>
    </subcellularLocation>
</comment>
<evidence type="ECO:0000256" key="5">
    <source>
        <dbReference type="ARBA" id="ARBA00023237"/>
    </source>
</evidence>
<dbReference type="GO" id="GO:0009279">
    <property type="term" value="C:cell outer membrane"/>
    <property type="evidence" value="ECO:0007669"/>
    <property type="project" value="UniProtKB-SubCell"/>
</dbReference>
<feature type="signal peptide" evidence="6">
    <location>
        <begin position="1"/>
        <end position="19"/>
    </location>
</feature>